<dbReference type="RefSeq" id="WP_058258979.1">
    <property type="nucleotide sequence ID" value="NZ_DUPS01000042.1"/>
</dbReference>
<gene>
    <name evidence="3" type="ORF">SD1D_2238</name>
</gene>
<evidence type="ECO:0000259" key="2">
    <source>
        <dbReference type="Pfam" id="PF13739"/>
    </source>
</evidence>
<evidence type="ECO:0008006" key="5">
    <source>
        <dbReference type="Google" id="ProtNLM"/>
    </source>
</evidence>
<dbReference type="EMBL" id="LN879430">
    <property type="protein sequence ID" value="CUH93753.1"/>
    <property type="molecule type" value="Genomic_DNA"/>
</dbReference>
<organism evidence="3 4">
    <name type="scientific">Herbinix luporum</name>
    <dbReference type="NCBI Taxonomy" id="1679721"/>
    <lineage>
        <taxon>Bacteria</taxon>
        <taxon>Bacillati</taxon>
        <taxon>Bacillota</taxon>
        <taxon>Clostridia</taxon>
        <taxon>Lachnospirales</taxon>
        <taxon>Lachnospiraceae</taxon>
        <taxon>Herbinix</taxon>
    </lineage>
</organism>
<protein>
    <recommendedName>
        <fullName evidence="5">DUF3298 and DUF4163 domain-containing protein</fullName>
    </recommendedName>
</protein>
<dbReference type="AlphaFoldDB" id="A0A0K8J910"/>
<keyword evidence="4" id="KW-1185">Reference proteome</keyword>
<dbReference type="OrthoDB" id="5637at2"/>
<feature type="domain" description="DUF3298" evidence="1">
    <location>
        <begin position="138"/>
        <end position="217"/>
    </location>
</feature>
<dbReference type="InterPro" id="IPR025303">
    <property type="entry name" value="PdaC"/>
</dbReference>
<dbReference type="KEGG" id="hsd:SD1D_2238"/>
<dbReference type="Proteomes" id="UP000196053">
    <property type="component" value="Chromosome I"/>
</dbReference>
<reference evidence="4" key="1">
    <citation type="submission" date="2015-09" db="EMBL/GenBank/DDBJ databases">
        <authorList>
            <person name="Wibberg D."/>
        </authorList>
    </citation>
    <scope>NUCLEOTIDE SEQUENCE [LARGE SCALE GENOMIC DNA]</scope>
    <source>
        <strain evidence="4">SD1D</strain>
    </source>
</reference>
<dbReference type="Gene3D" id="3.30.565.40">
    <property type="entry name" value="Fervidobacterium nodosum Rt17-B1 like"/>
    <property type="match status" value="1"/>
</dbReference>
<dbReference type="InterPro" id="IPR037126">
    <property type="entry name" value="PdaC/RsiV-like_sf"/>
</dbReference>
<dbReference type="InterPro" id="IPR021729">
    <property type="entry name" value="DUF3298"/>
</dbReference>
<evidence type="ECO:0000313" key="4">
    <source>
        <dbReference type="Proteomes" id="UP000196053"/>
    </source>
</evidence>
<dbReference type="Gene3D" id="3.90.640.20">
    <property type="entry name" value="Heat-shock cognate protein, ATPase"/>
    <property type="match status" value="1"/>
</dbReference>
<feature type="domain" description="Deacetylase PdaC" evidence="2">
    <location>
        <begin position="21"/>
        <end position="119"/>
    </location>
</feature>
<name>A0A0K8J910_9FIRM</name>
<dbReference type="Pfam" id="PF13739">
    <property type="entry name" value="PdaC"/>
    <property type="match status" value="1"/>
</dbReference>
<dbReference type="Pfam" id="PF11738">
    <property type="entry name" value="DUF3298"/>
    <property type="match status" value="1"/>
</dbReference>
<evidence type="ECO:0000313" key="3">
    <source>
        <dbReference type="EMBL" id="CUH93753.1"/>
    </source>
</evidence>
<accession>A0A0K8J910</accession>
<sequence length="225" mass="26622">MPGCHFVISKNVLTQELYYKNQVILTYTIYYPRFLSKDNMLILDQINAYYSTKAMIYINKNIMNLYQEAMVDYEYSVINQFPLRQYEVYVDFNVTFNLSCILSLYFDCYEYRGGAHGSTIRTSDSWDIFCSRPITLMNLFPPHTNIKEYYINAIIEQIRHEVQNGSSLYFDDYENLVKQYLSLSNFYLTYDGVVIYFQQYEIAPYATGIPEFLIPYSKEGASLPR</sequence>
<evidence type="ECO:0000259" key="1">
    <source>
        <dbReference type="Pfam" id="PF11738"/>
    </source>
</evidence>
<proteinExistence type="predicted"/>